<dbReference type="CDD" id="cd00198">
    <property type="entry name" value="vWFA"/>
    <property type="match status" value="1"/>
</dbReference>
<dbReference type="SUPFAM" id="SSF53300">
    <property type="entry name" value="vWA-like"/>
    <property type="match status" value="1"/>
</dbReference>
<evidence type="ECO:0000313" key="3">
    <source>
        <dbReference type="Proteomes" id="UP000324974"/>
    </source>
</evidence>
<dbReference type="Gene3D" id="3.40.50.410">
    <property type="entry name" value="von Willebrand factor, type A domain"/>
    <property type="match status" value="1"/>
</dbReference>
<keyword evidence="3" id="KW-1185">Reference proteome</keyword>
<dbReference type="InterPro" id="IPR036465">
    <property type="entry name" value="vWFA_dom_sf"/>
</dbReference>
<dbReference type="KEGG" id="lrs:PX52LOC_00884"/>
<dbReference type="PANTHER" id="PTHR33608:SF7">
    <property type="entry name" value="DUF58 DOMAIN-CONTAINING PROTEIN"/>
    <property type="match status" value="1"/>
</dbReference>
<evidence type="ECO:0000313" key="2">
    <source>
        <dbReference type="EMBL" id="QEL14022.1"/>
    </source>
</evidence>
<feature type="domain" description="DUF58" evidence="1">
    <location>
        <begin position="53"/>
        <end position="255"/>
    </location>
</feature>
<dbReference type="Proteomes" id="UP000324974">
    <property type="component" value="Chromosome"/>
</dbReference>
<dbReference type="PANTHER" id="PTHR33608">
    <property type="entry name" value="BLL2464 PROTEIN"/>
    <property type="match status" value="1"/>
</dbReference>
<dbReference type="Pfam" id="PF01882">
    <property type="entry name" value="DUF58"/>
    <property type="match status" value="1"/>
</dbReference>
<gene>
    <name evidence="2" type="ORF">PX52LOC_00884</name>
</gene>
<proteinExistence type="predicted"/>
<accession>A0A5C1A8C7</accession>
<dbReference type="OrthoDB" id="9780819at2"/>
<dbReference type="AlphaFoldDB" id="A0A5C1A8C7"/>
<evidence type="ECO:0000259" key="1">
    <source>
        <dbReference type="Pfam" id="PF01882"/>
    </source>
</evidence>
<organism evidence="2 3">
    <name type="scientific">Limnoglobus roseus</name>
    <dbReference type="NCBI Taxonomy" id="2598579"/>
    <lineage>
        <taxon>Bacteria</taxon>
        <taxon>Pseudomonadati</taxon>
        <taxon>Planctomycetota</taxon>
        <taxon>Planctomycetia</taxon>
        <taxon>Gemmatales</taxon>
        <taxon>Gemmataceae</taxon>
        <taxon>Limnoglobus</taxon>
    </lineage>
</organism>
<name>A0A5C1A8C7_9BACT</name>
<protein>
    <recommendedName>
        <fullName evidence="1">DUF58 domain-containing protein</fullName>
    </recommendedName>
</protein>
<sequence length="307" mass="35217">MAADSDDPKRFFDPRVIARISTLDLRAKYAVSGFISGHHKSPFFGQSTTFVQHREYMPGDDIRHVDWKVWSRTDRFMLKQFEAETNLRCTLVVDTSESMIYGRGPMNKYEYACTAAACLAYMTVKQQDAVGLVSYGWDVNQALPARSSQNHIDAVAKTLNLSKPKEKTDILKAIRKIAEQTPSRGLIVLFSDLLTDREPLFKGLEMLRHRRHDVMVFHVLDDDELTFPFGGMTRFEGMEDLPNLMCDPKALRDGYLEVLEEYLQEVRRGCSRMGVDYALVRTSDYLDAILSRFLYQRMSSKGSPARR</sequence>
<dbReference type="InterPro" id="IPR002881">
    <property type="entry name" value="DUF58"/>
</dbReference>
<dbReference type="RefSeq" id="WP_149108946.1">
    <property type="nucleotide sequence ID" value="NZ_CP042425.1"/>
</dbReference>
<reference evidence="3" key="1">
    <citation type="submission" date="2019-08" db="EMBL/GenBank/DDBJ databases">
        <title>Limnoglobus roseus gen. nov., sp. nov., a novel freshwater planctomycete with a giant genome from the family Gemmataceae.</title>
        <authorList>
            <person name="Kulichevskaya I.S."/>
            <person name="Naumoff D.G."/>
            <person name="Miroshnikov K."/>
            <person name="Ivanova A."/>
            <person name="Philippov D.A."/>
            <person name="Hakobyan A."/>
            <person name="Rijpstra I.C."/>
            <person name="Sinninghe Damste J.S."/>
            <person name="Liesack W."/>
            <person name="Dedysh S.N."/>
        </authorList>
    </citation>
    <scope>NUCLEOTIDE SEQUENCE [LARGE SCALE GENOMIC DNA]</scope>
    <source>
        <strain evidence="3">PX52</strain>
    </source>
</reference>
<dbReference type="EMBL" id="CP042425">
    <property type="protein sequence ID" value="QEL14022.1"/>
    <property type="molecule type" value="Genomic_DNA"/>
</dbReference>